<feature type="transmembrane region" description="Helical" evidence="7">
    <location>
        <begin position="138"/>
        <end position="157"/>
    </location>
</feature>
<evidence type="ECO:0000256" key="7">
    <source>
        <dbReference type="SAM" id="Phobius"/>
    </source>
</evidence>
<evidence type="ECO:0000256" key="2">
    <source>
        <dbReference type="ARBA" id="ARBA00022692"/>
    </source>
</evidence>
<accession>F2T9U4</accession>
<dbReference type="Pfam" id="PF20684">
    <property type="entry name" value="Fung_rhodopsin"/>
    <property type="match status" value="1"/>
</dbReference>
<keyword evidence="3 7" id="KW-1133">Transmembrane helix</keyword>
<feature type="transmembrane region" description="Helical" evidence="7">
    <location>
        <begin position="94"/>
        <end position="117"/>
    </location>
</feature>
<dbReference type="EMBL" id="GG749417">
    <property type="protein sequence ID" value="EGE80007.1"/>
    <property type="molecule type" value="Genomic_DNA"/>
</dbReference>
<protein>
    <recommendedName>
        <fullName evidence="8">Rhodopsin domain-containing protein</fullName>
    </recommendedName>
</protein>
<dbReference type="Proteomes" id="UP000007802">
    <property type="component" value="Unassembled WGS sequence"/>
</dbReference>
<evidence type="ECO:0000256" key="6">
    <source>
        <dbReference type="SAM" id="MobiDB-lite"/>
    </source>
</evidence>
<feature type="transmembrane region" description="Helical" evidence="7">
    <location>
        <begin position="218"/>
        <end position="240"/>
    </location>
</feature>
<feature type="compositionally biased region" description="Basic and acidic residues" evidence="6">
    <location>
        <begin position="366"/>
        <end position="375"/>
    </location>
</feature>
<feature type="transmembrane region" description="Helical" evidence="7">
    <location>
        <begin position="252"/>
        <end position="273"/>
    </location>
</feature>
<dbReference type="PANTHER" id="PTHR33048:SF19">
    <property type="entry name" value="MEMBRANE PROTEIN PTH11-LIKE, PUTATIVE (AFU_ORTHOLOGUE AFUA_1G14080)-RELATED"/>
    <property type="match status" value="1"/>
</dbReference>
<evidence type="ECO:0000256" key="3">
    <source>
        <dbReference type="ARBA" id="ARBA00022989"/>
    </source>
</evidence>
<dbReference type="AlphaFoldDB" id="F2T9U4"/>
<gene>
    <name evidence="9" type="ORF">BDDG_02948</name>
</gene>
<comment type="similarity">
    <text evidence="5">Belongs to the SAT4 family.</text>
</comment>
<feature type="transmembrane region" description="Helical" evidence="7">
    <location>
        <begin position="51"/>
        <end position="74"/>
    </location>
</feature>
<feature type="region of interest" description="Disordered" evidence="6">
    <location>
        <begin position="366"/>
        <end position="406"/>
    </location>
</feature>
<keyword evidence="4 7" id="KW-0472">Membrane</keyword>
<dbReference type="PANTHER" id="PTHR33048">
    <property type="entry name" value="PTH11-LIKE INTEGRAL MEMBRANE PROTEIN (AFU_ORTHOLOGUE AFUA_5G11245)"/>
    <property type="match status" value="1"/>
</dbReference>
<evidence type="ECO:0000256" key="4">
    <source>
        <dbReference type="ARBA" id="ARBA00023136"/>
    </source>
</evidence>
<feature type="compositionally biased region" description="Polar residues" evidence="6">
    <location>
        <begin position="385"/>
        <end position="402"/>
    </location>
</feature>
<dbReference type="InterPro" id="IPR049326">
    <property type="entry name" value="Rhodopsin_dom_fungi"/>
</dbReference>
<feature type="domain" description="Rhodopsin" evidence="8">
    <location>
        <begin position="35"/>
        <end position="250"/>
    </location>
</feature>
<evidence type="ECO:0000256" key="1">
    <source>
        <dbReference type="ARBA" id="ARBA00004141"/>
    </source>
</evidence>
<sequence>MYSSNAPDELTRWDVIPTLLVSWWCTGFSLAIIFVRILGRYIRTQVLFPEDWVMLISVIPLLIRMGLVHLVLLYGTNNMIAANISDIQLRRREIGSGLVLGARIFYALFIWTAKYTIAEFLTRLTAQTWRRSFQLMLNFIRFFLVVTFAAVVISTLAECQPFQDYWQVSPMPAPECRQGYAHLVAMGACDAATDILLVAFPIPIIFASTMPTRRKLSLTILFSLSLILVVMTCYRVPAVIERHGNQQYRSLFASLEVLVATAISNAIVIGSFMRDRGVKKQKYQIGSVSEASDQKFSRSATITTHQWGSDADLATDVGIRLDTEAEMPTYQEIRPAPLAHANNGYPEKNSLSGSRVAPCHRLERDEDVITDRDSQKPFPFDQPGSVPNTPEATASDTISTVTPEPPPKDCLYGMGGWEGFLQACKRHQLQLLLVQQMPLPLSHLPNQDSRDHNLVVEAANSLTQSLIYYHYPQGILDLPPDLPLDPPLAQASMTSIENPDLLGRHVKMKTVSILAPWGRGDSNLTTRLGKLAKSGKRIRKYKI</sequence>
<comment type="subcellular location">
    <subcellularLocation>
        <location evidence="1">Membrane</location>
        <topology evidence="1">Multi-pass membrane protein</topology>
    </subcellularLocation>
</comment>
<dbReference type="HOGENOM" id="CLU_513850_0_0_1"/>
<organism evidence="9">
    <name type="scientific">Ajellomyces dermatitidis (strain ATCC 18188 / CBS 674.68)</name>
    <name type="common">Blastomyces dermatitidis</name>
    <dbReference type="NCBI Taxonomy" id="653446"/>
    <lineage>
        <taxon>Eukaryota</taxon>
        <taxon>Fungi</taxon>
        <taxon>Dikarya</taxon>
        <taxon>Ascomycota</taxon>
        <taxon>Pezizomycotina</taxon>
        <taxon>Eurotiomycetes</taxon>
        <taxon>Eurotiomycetidae</taxon>
        <taxon>Onygenales</taxon>
        <taxon>Ajellomycetaceae</taxon>
        <taxon>Blastomyces</taxon>
    </lineage>
</organism>
<proteinExistence type="inferred from homology"/>
<feature type="transmembrane region" description="Helical" evidence="7">
    <location>
        <begin position="180"/>
        <end position="206"/>
    </location>
</feature>
<evidence type="ECO:0000313" key="9">
    <source>
        <dbReference type="EMBL" id="EGE80007.1"/>
    </source>
</evidence>
<dbReference type="OrthoDB" id="5398233at2759"/>
<reference evidence="9" key="1">
    <citation type="submission" date="2010-03" db="EMBL/GenBank/DDBJ databases">
        <title>Annotation of Blastomyces dermatitidis strain ATCC 18188.</title>
        <authorList>
            <consortium name="The Broad Institute Genome Sequencing Platform"/>
            <consortium name="Broad Institute Genome Sequencing Center for Infectious Disease."/>
            <person name="Cuomo C."/>
            <person name="Klein B."/>
            <person name="Sullivan T."/>
            <person name="Heitman J."/>
            <person name="Young S."/>
            <person name="Zeng Q."/>
            <person name="Gargeya S."/>
            <person name="Alvarado L."/>
            <person name="Berlin A.M."/>
            <person name="Chapman S.B."/>
            <person name="Chen Z."/>
            <person name="Freedman E."/>
            <person name="Gellesch M."/>
            <person name="Goldberg J."/>
            <person name="Griggs A."/>
            <person name="Gujja S."/>
            <person name="Heilman E."/>
            <person name="Heiman D."/>
            <person name="Howarth C."/>
            <person name="Mehta T."/>
            <person name="Neiman D."/>
            <person name="Pearson M."/>
            <person name="Roberts A."/>
            <person name="Saif S."/>
            <person name="Shea T."/>
            <person name="Shenoy N."/>
            <person name="Sisk P."/>
            <person name="Stolte C."/>
            <person name="Sykes S."/>
            <person name="White J."/>
            <person name="Yandava C."/>
            <person name="Haas B."/>
            <person name="Nusbaum C."/>
            <person name="Birren B."/>
        </authorList>
    </citation>
    <scope>NUCLEOTIDE SEQUENCE [LARGE SCALE GENOMIC DNA]</scope>
    <source>
        <strain evidence="9">ATCC 18188</strain>
    </source>
</reference>
<feature type="transmembrane region" description="Helical" evidence="7">
    <location>
        <begin position="20"/>
        <end position="39"/>
    </location>
</feature>
<name>F2T9U4_AJEDA</name>
<keyword evidence="2 7" id="KW-0812">Transmembrane</keyword>
<evidence type="ECO:0000256" key="5">
    <source>
        <dbReference type="ARBA" id="ARBA00038359"/>
    </source>
</evidence>
<dbReference type="InterPro" id="IPR052337">
    <property type="entry name" value="SAT4-like"/>
</dbReference>
<dbReference type="GO" id="GO:0016020">
    <property type="term" value="C:membrane"/>
    <property type="evidence" value="ECO:0007669"/>
    <property type="project" value="UniProtKB-SubCell"/>
</dbReference>
<evidence type="ECO:0000259" key="8">
    <source>
        <dbReference type="Pfam" id="PF20684"/>
    </source>
</evidence>